<protein>
    <submittedName>
        <fullName evidence="3">Uncharacterized protein</fullName>
    </submittedName>
</protein>
<keyword evidence="4" id="KW-1185">Reference proteome</keyword>
<evidence type="ECO:0000256" key="1">
    <source>
        <dbReference type="SAM" id="Coils"/>
    </source>
</evidence>
<dbReference type="EMBL" id="BQNB010011509">
    <property type="protein sequence ID" value="GJS91486.1"/>
    <property type="molecule type" value="Genomic_DNA"/>
</dbReference>
<evidence type="ECO:0000313" key="3">
    <source>
        <dbReference type="EMBL" id="GJS91486.1"/>
    </source>
</evidence>
<name>A0ABQ4ZQ74_9ASTR</name>
<feature type="compositionally biased region" description="Polar residues" evidence="2">
    <location>
        <begin position="286"/>
        <end position="306"/>
    </location>
</feature>
<proteinExistence type="predicted"/>
<organism evidence="3 4">
    <name type="scientific">Tanacetum coccineum</name>
    <dbReference type="NCBI Taxonomy" id="301880"/>
    <lineage>
        <taxon>Eukaryota</taxon>
        <taxon>Viridiplantae</taxon>
        <taxon>Streptophyta</taxon>
        <taxon>Embryophyta</taxon>
        <taxon>Tracheophyta</taxon>
        <taxon>Spermatophyta</taxon>
        <taxon>Magnoliopsida</taxon>
        <taxon>eudicotyledons</taxon>
        <taxon>Gunneridae</taxon>
        <taxon>Pentapetalae</taxon>
        <taxon>asterids</taxon>
        <taxon>campanulids</taxon>
        <taxon>Asterales</taxon>
        <taxon>Asteraceae</taxon>
        <taxon>Asteroideae</taxon>
        <taxon>Anthemideae</taxon>
        <taxon>Anthemidinae</taxon>
        <taxon>Tanacetum</taxon>
    </lineage>
</organism>
<evidence type="ECO:0000313" key="4">
    <source>
        <dbReference type="Proteomes" id="UP001151760"/>
    </source>
</evidence>
<feature type="compositionally biased region" description="Polar residues" evidence="2">
    <location>
        <begin position="377"/>
        <end position="389"/>
    </location>
</feature>
<gene>
    <name evidence="3" type="ORF">Tco_0774122</name>
</gene>
<feature type="region of interest" description="Disordered" evidence="2">
    <location>
        <begin position="360"/>
        <end position="473"/>
    </location>
</feature>
<feature type="region of interest" description="Disordered" evidence="2">
    <location>
        <begin position="217"/>
        <end position="313"/>
    </location>
</feature>
<reference evidence="3" key="1">
    <citation type="journal article" date="2022" name="Int. J. Mol. Sci.">
        <title>Draft Genome of Tanacetum Coccineum: Genomic Comparison of Closely Related Tanacetum-Family Plants.</title>
        <authorList>
            <person name="Yamashiro T."/>
            <person name="Shiraishi A."/>
            <person name="Nakayama K."/>
            <person name="Satake H."/>
        </authorList>
    </citation>
    <scope>NUCLEOTIDE SEQUENCE</scope>
</reference>
<accession>A0ABQ4ZQ74</accession>
<feature type="compositionally biased region" description="Low complexity" evidence="2">
    <location>
        <begin position="223"/>
        <end position="235"/>
    </location>
</feature>
<reference evidence="3" key="2">
    <citation type="submission" date="2022-01" db="EMBL/GenBank/DDBJ databases">
        <authorList>
            <person name="Yamashiro T."/>
            <person name="Shiraishi A."/>
            <person name="Satake H."/>
            <person name="Nakayama K."/>
        </authorList>
    </citation>
    <scope>NUCLEOTIDE SEQUENCE</scope>
</reference>
<dbReference type="Proteomes" id="UP001151760">
    <property type="component" value="Unassembled WGS sequence"/>
</dbReference>
<feature type="coiled-coil region" evidence="1">
    <location>
        <begin position="473"/>
        <end position="500"/>
    </location>
</feature>
<feature type="compositionally biased region" description="Low complexity" evidence="2">
    <location>
        <begin position="391"/>
        <end position="412"/>
    </location>
</feature>
<comment type="caution">
    <text evidence="3">The sequence shown here is derived from an EMBL/GenBank/DDBJ whole genome shotgun (WGS) entry which is preliminary data.</text>
</comment>
<feature type="compositionally biased region" description="Polar residues" evidence="2">
    <location>
        <begin position="456"/>
        <end position="473"/>
    </location>
</feature>
<keyword evidence="1" id="KW-0175">Coiled coil</keyword>
<evidence type="ECO:0000256" key="2">
    <source>
        <dbReference type="SAM" id="MobiDB-lite"/>
    </source>
</evidence>
<feature type="compositionally biased region" description="Polar residues" evidence="2">
    <location>
        <begin position="244"/>
        <end position="254"/>
    </location>
</feature>
<sequence>MAQLKYCDKHNQVGFLPKPNESAGFTEIVDFLRGSHLRYALTTNPTIYDSLVKQFWQTATAKTLADGTLELHATIDTIAYTITKASIRSKLQLANASGITMLPNNEIFEGMGHIGSKSGGWDQFGSNIATALICLSTGRVYNFSKLIFDGMVANLKSKTKFLMYPRFLQMILDIQTENKHPYLAVTLTKKIFGNMKRGFRGVPRPLLPAMLSIANPSAGQEAPSVTQPQPSSSVVPPTPPTTQHIPSEATTIPPLSQPAPIAETTTASPLPTPSPAHEPMEHTFEQPLSDQQPPTPRQEATTSQLRTTDDDTLEVALKRKTKRVLLSDFEEEETEAHGRKFHDLDPLVSLVQELVTPSKTPSKTVNAFRGSAGQEAPSVTQPQPSSRQEAPSVTQPQPSSSVVPPTSPTTQPIPFEAIHIPPLSQHAPPTPIAETTTASPSPSPSPAHEPIEHTFEQPSSDQQPPTPRQEANTSQLMTRIDDLEKQLKETKQTFRKAILTLVESVKTLEVALKRKTKRVLLSDSKEEETEAQGRKTHDLDPLVSLVQELITLSKTVNASGEEQVEDISPITLEAAAILTKVKKIKSVDKGKRYKRRKSSKKFAGTSLDFEEVKSAFEKVNTGGIKVSSGIEEINNGSLDVNTGIDPVTTDSIRVLVPSLDKEDWDTIRAKLEANEELKESMLGKYLTVKDYAKRMVELNQGTWKLTQLKLNFEEVKAEFEKLAKQLDTYFPKNFEATKESLKRFGEELQTNTAKKLKFNDEGTQPTEENIEEDKDVKPTRRLERGGKTVLKFSINCSCQLHKSPSIANYKIIKQGRKGVYQIVRENGTDMVYISFGAMLTDISRDDLIELYRIVMKKHGMRKIFGGGQRSNLKRVHCLNLESADVYMLIERKYPLSAEVCKAMLDKKLQGGKPDEDCYKLLKMMEKQAGIRK</sequence>